<keyword evidence="5" id="KW-0812">Transmembrane</keyword>
<comment type="similarity">
    <text evidence="1">Belongs to the spermidine/spermine synthase family.</text>
</comment>
<dbReference type="GO" id="GO:0004766">
    <property type="term" value="F:spermidine synthase activity"/>
    <property type="evidence" value="ECO:0007669"/>
    <property type="project" value="UniProtKB-EC"/>
</dbReference>
<proteinExistence type="inferred from homology"/>
<dbReference type="PANTHER" id="PTHR43317:SF1">
    <property type="entry name" value="THERMOSPERMINE SYNTHASE ACAULIS5"/>
    <property type="match status" value="1"/>
</dbReference>
<accession>A0AAU7ASG6</accession>
<feature type="transmembrane region" description="Helical" evidence="5">
    <location>
        <begin position="173"/>
        <end position="191"/>
    </location>
</feature>
<dbReference type="PANTHER" id="PTHR43317">
    <property type="entry name" value="THERMOSPERMINE SYNTHASE ACAULIS5"/>
    <property type="match status" value="1"/>
</dbReference>
<evidence type="ECO:0000313" key="7">
    <source>
        <dbReference type="EMBL" id="XAY04563.1"/>
    </source>
</evidence>
<feature type="transmembrane region" description="Helical" evidence="5">
    <location>
        <begin position="66"/>
        <end position="89"/>
    </location>
</feature>
<dbReference type="InterPro" id="IPR030374">
    <property type="entry name" value="PABS"/>
</dbReference>
<dbReference type="SUPFAM" id="SSF53335">
    <property type="entry name" value="S-adenosyl-L-methionine-dependent methyltransferases"/>
    <property type="match status" value="1"/>
</dbReference>
<dbReference type="InterPro" id="IPR029063">
    <property type="entry name" value="SAM-dependent_MTases_sf"/>
</dbReference>
<protein>
    <submittedName>
        <fullName evidence="7">Polyamine aminopropyltransferase</fullName>
        <ecNumber evidence="7">2.5.1.16</ecNumber>
    </submittedName>
</protein>
<gene>
    <name evidence="7" type="primary">speE</name>
    <name evidence="7" type="ORF">DSM112329_01398</name>
</gene>
<dbReference type="EMBL" id="CP114014">
    <property type="protein sequence ID" value="XAY04563.1"/>
    <property type="molecule type" value="Genomic_DNA"/>
</dbReference>
<evidence type="ECO:0000259" key="6">
    <source>
        <dbReference type="PROSITE" id="PS51006"/>
    </source>
</evidence>
<keyword evidence="5" id="KW-1133">Transmembrane helix</keyword>
<feature type="active site" description="Proton acceptor" evidence="4">
    <location>
        <position position="359"/>
    </location>
</feature>
<dbReference type="NCBIfam" id="NF037959">
    <property type="entry name" value="MFS_SpdSyn"/>
    <property type="match status" value="1"/>
</dbReference>
<keyword evidence="3 4" id="KW-0620">Polyamine biosynthesis</keyword>
<dbReference type="GO" id="GO:0006596">
    <property type="term" value="P:polyamine biosynthetic process"/>
    <property type="evidence" value="ECO:0007669"/>
    <property type="project" value="UniProtKB-UniRule"/>
</dbReference>
<dbReference type="KEGG" id="parq:DSM112329_01398"/>
<feature type="transmembrane region" description="Helical" evidence="5">
    <location>
        <begin position="101"/>
        <end position="126"/>
    </location>
</feature>
<sequence>MSIEVLAFVVGASTLGSEIAAARLMAPWFGASTIVWANTIATVLVALSIGYFIGGRLADRDPTPGGLARLVLAAAILLAIVPFIANPFLRISVEALDSVSAGAFVGSLIGVLVLIAAPVMLLGAVAPYAVRLKVTTVEEAGKVAGRLSAISTLGSLVGVFLAALLLVPVVGTRRTFLCFAVALAVVSALALGRRGAIVIPLLLAGLIAIPVGTVKATGGGKVVWEKETEYQYARVVERPDGELRLELNEGQAVHSVYKPGEYLTGNYWDEMLVLPFAANPTRAPRSVAILGNAAGTTARAYGHYFPATEIDGVEIDGDINDLGRELFGLEDRPGLRLHTADARPFLRRADRRWDTIIVDAYRQPYIPFYLSTQEFFTLVRKRLNPGGQVIVNVGHPEGSDELEKVLTATMAKAFPTVLRDPSQRVNTMLVGTAAPASSTVLAAASGPLGGIPAELRPTALAAAQRLRPGLRGGRVYTDDVAPVEWLIDASIVEVAAEGEGG</sequence>
<feature type="domain" description="PABS" evidence="6">
    <location>
        <begin position="197"/>
        <end position="440"/>
    </location>
</feature>
<feature type="transmembrane region" description="Helical" evidence="5">
    <location>
        <begin position="198"/>
        <end position="218"/>
    </location>
</feature>
<dbReference type="Gene3D" id="3.40.50.150">
    <property type="entry name" value="Vaccinia Virus protein VP39"/>
    <property type="match status" value="1"/>
</dbReference>
<evidence type="ECO:0000256" key="2">
    <source>
        <dbReference type="ARBA" id="ARBA00022679"/>
    </source>
</evidence>
<evidence type="ECO:0000256" key="3">
    <source>
        <dbReference type="ARBA" id="ARBA00023115"/>
    </source>
</evidence>
<dbReference type="AlphaFoldDB" id="A0AAU7ASG6"/>
<reference evidence="7" key="1">
    <citation type="submission" date="2022-12" db="EMBL/GenBank/DDBJ databases">
        <title>Paraconexibacter alkalitolerans sp. nov. and Baekduia alba sp. nov., isolated from soil and emended description of the genera Paraconexibacter (Chun et al., 2020) and Baekduia (An et al., 2020).</title>
        <authorList>
            <person name="Vieira S."/>
            <person name="Huber K.J."/>
            <person name="Geppert A."/>
            <person name="Wolf J."/>
            <person name="Neumann-Schaal M."/>
            <person name="Muesken M."/>
            <person name="Overmann J."/>
        </authorList>
    </citation>
    <scope>NUCLEOTIDE SEQUENCE</scope>
    <source>
        <strain evidence="7">AEG42_29</strain>
    </source>
</reference>
<dbReference type="EC" id="2.5.1.16" evidence="7"/>
<evidence type="ECO:0000256" key="4">
    <source>
        <dbReference type="PROSITE-ProRule" id="PRU00354"/>
    </source>
</evidence>
<keyword evidence="5" id="KW-0472">Membrane</keyword>
<dbReference type="Pfam" id="PF01564">
    <property type="entry name" value="Spermine_synth"/>
    <property type="match status" value="1"/>
</dbReference>
<dbReference type="PROSITE" id="PS51006">
    <property type="entry name" value="PABS_2"/>
    <property type="match status" value="1"/>
</dbReference>
<feature type="transmembrane region" description="Helical" evidence="5">
    <location>
        <begin position="31"/>
        <end position="54"/>
    </location>
</feature>
<keyword evidence="2 4" id="KW-0808">Transferase</keyword>
<dbReference type="CDD" id="cd02440">
    <property type="entry name" value="AdoMet_MTases"/>
    <property type="match status" value="1"/>
</dbReference>
<organism evidence="7">
    <name type="scientific">Paraconexibacter sp. AEG42_29</name>
    <dbReference type="NCBI Taxonomy" id="2997339"/>
    <lineage>
        <taxon>Bacteria</taxon>
        <taxon>Bacillati</taxon>
        <taxon>Actinomycetota</taxon>
        <taxon>Thermoleophilia</taxon>
        <taxon>Solirubrobacterales</taxon>
        <taxon>Paraconexibacteraceae</taxon>
        <taxon>Paraconexibacter</taxon>
    </lineage>
</organism>
<evidence type="ECO:0000256" key="1">
    <source>
        <dbReference type="ARBA" id="ARBA00007867"/>
    </source>
</evidence>
<name>A0AAU7ASG6_9ACTN</name>
<evidence type="ECO:0000256" key="5">
    <source>
        <dbReference type="SAM" id="Phobius"/>
    </source>
</evidence>
<feature type="transmembrane region" description="Helical" evidence="5">
    <location>
        <begin position="147"/>
        <end position="167"/>
    </location>
</feature>